<evidence type="ECO:0000256" key="4">
    <source>
        <dbReference type="ARBA" id="ARBA00023253"/>
    </source>
</evidence>
<dbReference type="InterPro" id="IPR019378">
    <property type="entry name" value="GDP-Fuc_O-FucTrfase"/>
</dbReference>
<dbReference type="GO" id="GO:0016757">
    <property type="term" value="F:glycosyltransferase activity"/>
    <property type="evidence" value="ECO:0007669"/>
    <property type="project" value="UniProtKB-KW"/>
</dbReference>
<evidence type="ECO:0000313" key="8">
    <source>
        <dbReference type="Proteomes" id="UP000631114"/>
    </source>
</evidence>
<dbReference type="OrthoDB" id="993347at2759"/>
<dbReference type="Pfam" id="PF10250">
    <property type="entry name" value="O-FucT"/>
    <property type="match status" value="1"/>
</dbReference>
<keyword evidence="2" id="KW-0328">Glycosyltransferase</keyword>
<keyword evidence="8" id="KW-1185">Reference proteome</keyword>
<organism evidence="7 8">
    <name type="scientific">Coptis chinensis</name>
    <dbReference type="NCBI Taxonomy" id="261450"/>
    <lineage>
        <taxon>Eukaryota</taxon>
        <taxon>Viridiplantae</taxon>
        <taxon>Streptophyta</taxon>
        <taxon>Embryophyta</taxon>
        <taxon>Tracheophyta</taxon>
        <taxon>Spermatophyta</taxon>
        <taxon>Magnoliopsida</taxon>
        <taxon>Ranunculales</taxon>
        <taxon>Ranunculaceae</taxon>
        <taxon>Coptidoideae</taxon>
        <taxon>Coptis</taxon>
    </lineage>
</organism>
<keyword evidence="3" id="KW-0808">Transferase</keyword>
<dbReference type="EMBL" id="JADFTS010000002">
    <property type="protein sequence ID" value="KAF9619629.1"/>
    <property type="molecule type" value="Genomic_DNA"/>
</dbReference>
<evidence type="ECO:0000256" key="3">
    <source>
        <dbReference type="ARBA" id="ARBA00022679"/>
    </source>
</evidence>
<reference evidence="7 8" key="1">
    <citation type="submission" date="2020-10" db="EMBL/GenBank/DDBJ databases">
        <title>The Coptis chinensis genome and diversification of protoberbering-type alkaloids.</title>
        <authorList>
            <person name="Wang B."/>
            <person name="Shu S."/>
            <person name="Song C."/>
            <person name="Liu Y."/>
        </authorList>
    </citation>
    <scope>NUCLEOTIDE SEQUENCE [LARGE SCALE GENOMIC DNA]</scope>
    <source>
        <strain evidence="7">HL-2020</strain>
        <tissue evidence="7">Leaf</tissue>
    </source>
</reference>
<comment type="caution">
    <text evidence="7">The sequence shown here is derived from an EMBL/GenBank/DDBJ whole genome shotgun (WGS) entry which is preliminary data.</text>
</comment>
<evidence type="ECO:0000256" key="1">
    <source>
        <dbReference type="ARBA" id="ARBA00007737"/>
    </source>
</evidence>
<proteinExistence type="inferred from homology"/>
<dbReference type="AlphaFoldDB" id="A0A835MAB6"/>
<evidence type="ECO:0000256" key="6">
    <source>
        <dbReference type="ARBA" id="ARBA00030350"/>
    </source>
</evidence>
<dbReference type="Proteomes" id="UP000631114">
    <property type="component" value="Unassembled WGS sequence"/>
</dbReference>
<evidence type="ECO:0000313" key="7">
    <source>
        <dbReference type="EMBL" id="KAF9619629.1"/>
    </source>
</evidence>
<keyword evidence="4" id="KW-0294">Fucose metabolism</keyword>
<accession>A0A835MAB6</accession>
<dbReference type="GO" id="GO:0006004">
    <property type="term" value="P:fucose metabolic process"/>
    <property type="evidence" value="ECO:0007669"/>
    <property type="project" value="UniProtKB-KW"/>
</dbReference>
<protein>
    <recommendedName>
        <fullName evidence="6">O-fucosyltransferase family protein</fullName>
    </recommendedName>
</protein>
<gene>
    <name evidence="7" type="ORF">IFM89_007950</name>
</gene>
<dbReference type="PANTHER" id="PTHR31818">
    <property type="entry name" value="O-FUCOSYLTRANSFERASE 16"/>
    <property type="match status" value="1"/>
</dbReference>
<evidence type="ECO:0000256" key="5">
    <source>
        <dbReference type="ARBA" id="ARBA00023277"/>
    </source>
</evidence>
<name>A0A835MAB6_9MAGN</name>
<comment type="similarity">
    <text evidence="1">Belongs to the glycosyltransferase GT106 family.</text>
</comment>
<dbReference type="PANTHER" id="PTHR31818:SF3">
    <property type="entry name" value="O-FUCOSYLTRANSFERASE 29"/>
    <property type="match status" value="1"/>
</dbReference>
<keyword evidence="5" id="KW-0119">Carbohydrate metabolism</keyword>
<evidence type="ECO:0000256" key="2">
    <source>
        <dbReference type="ARBA" id="ARBA00022676"/>
    </source>
</evidence>
<sequence>MKDKFKFVHCNNTHLERVRNWLGSVIIGRPFRMKMLNLVEAYGMPMMALITAAFGHQLESLELPHHQVWDHNTRDYCLEQISRAAIFVNNIIQKVCITFPSCCLGTSLYYLGTSWGYYLTDLSPDGERKRGKCPLTPEEVGLILRAFGFRKDSYLYVASGEIYGGQKTLHPLRDLFPNFYTREMLANE</sequence>